<dbReference type="Pfam" id="PF00583">
    <property type="entry name" value="Acetyltransf_1"/>
    <property type="match status" value="1"/>
</dbReference>
<accession>A0A1I7C2Z4</accession>
<evidence type="ECO:0000313" key="4">
    <source>
        <dbReference type="EMBL" id="SFT93815.1"/>
    </source>
</evidence>
<keyword evidence="2" id="KW-0012">Acyltransferase</keyword>
<dbReference type="PANTHER" id="PTHR43420:SF44">
    <property type="entry name" value="ACETYLTRANSFERASE YPEA"/>
    <property type="match status" value="1"/>
</dbReference>
<organism evidence="4 5">
    <name type="scientific">Pseudovibrio denitrificans</name>
    <dbReference type="NCBI Taxonomy" id="258256"/>
    <lineage>
        <taxon>Bacteria</taxon>
        <taxon>Pseudomonadati</taxon>
        <taxon>Pseudomonadota</taxon>
        <taxon>Alphaproteobacteria</taxon>
        <taxon>Hyphomicrobiales</taxon>
        <taxon>Stappiaceae</taxon>
        <taxon>Pseudovibrio</taxon>
    </lineage>
</organism>
<proteinExistence type="predicted"/>
<evidence type="ECO:0000256" key="2">
    <source>
        <dbReference type="ARBA" id="ARBA00023315"/>
    </source>
</evidence>
<gene>
    <name evidence="4" type="ORF">SAMN05444141_10599</name>
</gene>
<dbReference type="CDD" id="cd04301">
    <property type="entry name" value="NAT_SF"/>
    <property type="match status" value="1"/>
</dbReference>
<reference evidence="5" key="1">
    <citation type="submission" date="2016-10" db="EMBL/GenBank/DDBJ databases">
        <authorList>
            <person name="Varghese N."/>
            <person name="Submissions S."/>
        </authorList>
    </citation>
    <scope>NUCLEOTIDE SEQUENCE [LARGE SCALE GENOMIC DNA]</scope>
    <source>
        <strain evidence="5">DSM 17465</strain>
    </source>
</reference>
<protein>
    <submittedName>
        <fullName evidence="4">Putative acetyltransferase</fullName>
    </submittedName>
</protein>
<sequence>MTIRPYRETDFPDVLNIYAASKLDELIYEERSFQLLPLDQDQKRLEGFLASQVFVYEQDGVKAYAARNHSEITALFVHPRGRGTGLGKKLLQFLLDGIEGEAVLYVAKTNHPAKQLYERHGFSVTSEFLTEYNGTPVLANKMVRKA</sequence>
<dbReference type="InterPro" id="IPR050680">
    <property type="entry name" value="YpeA/RimI_acetyltransf"/>
</dbReference>
<dbReference type="RefSeq" id="WP_054784396.1">
    <property type="nucleotide sequence ID" value="NZ_FPBD01000005.1"/>
</dbReference>
<dbReference type="SUPFAM" id="SSF55729">
    <property type="entry name" value="Acyl-CoA N-acyltransferases (Nat)"/>
    <property type="match status" value="1"/>
</dbReference>
<dbReference type="EMBL" id="FPBD01000005">
    <property type="protein sequence ID" value="SFT93815.1"/>
    <property type="molecule type" value="Genomic_DNA"/>
</dbReference>
<evidence type="ECO:0000259" key="3">
    <source>
        <dbReference type="PROSITE" id="PS51186"/>
    </source>
</evidence>
<dbReference type="InterPro" id="IPR000182">
    <property type="entry name" value="GNAT_dom"/>
</dbReference>
<name>A0A1I7C2Z4_9HYPH</name>
<dbReference type="Gene3D" id="3.40.630.30">
    <property type="match status" value="1"/>
</dbReference>
<keyword evidence="5" id="KW-1185">Reference proteome</keyword>
<evidence type="ECO:0000313" key="5">
    <source>
        <dbReference type="Proteomes" id="UP000183371"/>
    </source>
</evidence>
<evidence type="ECO:0000256" key="1">
    <source>
        <dbReference type="ARBA" id="ARBA00022679"/>
    </source>
</evidence>
<dbReference type="Proteomes" id="UP000183371">
    <property type="component" value="Unassembled WGS sequence"/>
</dbReference>
<dbReference type="PROSITE" id="PS51186">
    <property type="entry name" value="GNAT"/>
    <property type="match status" value="1"/>
</dbReference>
<feature type="domain" description="N-acetyltransferase" evidence="3">
    <location>
        <begin position="1"/>
        <end position="144"/>
    </location>
</feature>
<dbReference type="GO" id="GO:0016747">
    <property type="term" value="F:acyltransferase activity, transferring groups other than amino-acyl groups"/>
    <property type="evidence" value="ECO:0007669"/>
    <property type="project" value="InterPro"/>
</dbReference>
<dbReference type="AlphaFoldDB" id="A0A1I7C2Z4"/>
<dbReference type="InterPro" id="IPR016181">
    <property type="entry name" value="Acyl_CoA_acyltransferase"/>
</dbReference>
<dbReference type="PANTHER" id="PTHR43420">
    <property type="entry name" value="ACETYLTRANSFERASE"/>
    <property type="match status" value="1"/>
</dbReference>
<keyword evidence="1 4" id="KW-0808">Transferase</keyword>